<protein>
    <submittedName>
        <fullName evidence="1">Uncharacterized protein</fullName>
    </submittedName>
</protein>
<dbReference type="OrthoDB" id="5782056at2"/>
<organism evidence="1 2">
    <name type="scientific">Halopseudomonas salegens</name>
    <dbReference type="NCBI Taxonomy" id="1434072"/>
    <lineage>
        <taxon>Bacteria</taxon>
        <taxon>Pseudomonadati</taxon>
        <taxon>Pseudomonadota</taxon>
        <taxon>Gammaproteobacteria</taxon>
        <taxon>Pseudomonadales</taxon>
        <taxon>Pseudomonadaceae</taxon>
        <taxon>Halopseudomonas</taxon>
    </lineage>
</organism>
<dbReference type="AlphaFoldDB" id="A0A1H2HYM5"/>
<dbReference type="RefSeq" id="WP_092389226.1">
    <property type="nucleotide sequence ID" value="NZ_LT629787.1"/>
</dbReference>
<sequence>MARKRSSGLEDLITLLARLPWRVSALIGVVGWLVLRQIAANPPTPVNALNTAIQPARAIDGLSWQQYSTAFEERHHAV</sequence>
<keyword evidence="2" id="KW-1185">Reference proteome</keyword>
<dbReference type="EMBL" id="LT629787">
    <property type="protein sequence ID" value="SDU36795.1"/>
    <property type="molecule type" value="Genomic_DNA"/>
</dbReference>
<dbReference type="STRING" id="1434072.SAMN05216210_3404"/>
<proteinExistence type="predicted"/>
<dbReference type="Proteomes" id="UP000243924">
    <property type="component" value="Chromosome I"/>
</dbReference>
<reference evidence="2" key="1">
    <citation type="submission" date="2016-10" db="EMBL/GenBank/DDBJ databases">
        <authorList>
            <person name="Varghese N."/>
            <person name="Submissions S."/>
        </authorList>
    </citation>
    <scope>NUCLEOTIDE SEQUENCE [LARGE SCALE GENOMIC DNA]</scope>
    <source>
        <strain evidence="2">CECT 8338</strain>
    </source>
</reference>
<gene>
    <name evidence="1" type="ORF">SAMN05216210_3404</name>
</gene>
<accession>A0A1H2HYM5</accession>
<evidence type="ECO:0000313" key="2">
    <source>
        <dbReference type="Proteomes" id="UP000243924"/>
    </source>
</evidence>
<name>A0A1H2HYM5_9GAMM</name>
<evidence type="ECO:0000313" key="1">
    <source>
        <dbReference type="EMBL" id="SDU36795.1"/>
    </source>
</evidence>